<evidence type="ECO:0000256" key="5">
    <source>
        <dbReference type="SAM" id="Phobius"/>
    </source>
</evidence>
<comment type="caution">
    <text evidence="6">The sequence shown here is derived from an EMBL/GenBank/DDBJ whole genome shotgun (WGS) entry which is preliminary data.</text>
</comment>
<evidence type="ECO:0000256" key="2">
    <source>
        <dbReference type="ARBA" id="ARBA00022692"/>
    </source>
</evidence>
<evidence type="ECO:0000256" key="1">
    <source>
        <dbReference type="ARBA" id="ARBA00004141"/>
    </source>
</evidence>
<keyword evidence="7" id="KW-1185">Reference proteome</keyword>
<organism evidence="6 7">
    <name type="scientific">Oceanobacillus locisalsi</name>
    <dbReference type="NCBI Taxonomy" id="546107"/>
    <lineage>
        <taxon>Bacteria</taxon>
        <taxon>Bacillati</taxon>
        <taxon>Bacillota</taxon>
        <taxon>Bacilli</taxon>
        <taxon>Bacillales</taxon>
        <taxon>Bacillaceae</taxon>
        <taxon>Oceanobacillus</taxon>
    </lineage>
</organism>
<dbReference type="EMBL" id="JBHTKK010000012">
    <property type="protein sequence ID" value="MFD1066507.1"/>
    <property type="molecule type" value="Genomic_DNA"/>
</dbReference>
<keyword evidence="4 5" id="KW-0472">Membrane</keyword>
<comment type="subcellular location">
    <subcellularLocation>
        <location evidence="1">Membrane</location>
        <topology evidence="1">Multi-pass membrane protein</topology>
    </subcellularLocation>
</comment>
<gene>
    <name evidence="6" type="ORF">ACFQ19_10775</name>
</gene>
<accession>A0ABW3NFQ5</accession>
<name>A0ABW3NFQ5_9BACI</name>
<dbReference type="Pfam" id="PF02674">
    <property type="entry name" value="Colicin_V"/>
    <property type="match status" value="1"/>
</dbReference>
<feature type="transmembrane region" description="Helical" evidence="5">
    <location>
        <begin position="66"/>
        <end position="86"/>
    </location>
</feature>
<feature type="transmembrane region" description="Helical" evidence="5">
    <location>
        <begin position="32"/>
        <end position="54"/>
    </location>
</feature>
<dbReference type="PANTHER" id="PTHR37306:SF1">
    <property type="entry name" value="COLICIN V PRODUCTION PROTEIN"/>
    <property type="match status" value="1"/>
</dbReference>
<dbReference type="InterPro" id="IPR003825">
    <property type="entry name" value="Colicin-V_CvpA"/>
</dbReference>
<proteinExistence type="predicted"/>
<protein>
    <submittedName>
        <fullName evidence="6">CvpA family protein</fullName>
    </submittedName>
</protein>
<keyword evidence="2 5" id="KW-0812">Transmembrane</keyword>
<dbReference type="RefSeq" id="WP_379592088.1">
    <property type="nucleotide sequence ID" value="NZ_JBHTKK010000012.1"/>
</dbReference>
<feature type="transmembrane region" description="Helical" evidence="5">
    <location>
        <begin position="106"/>
        <end position="127"/>
    </location>
</feature>
<keyword evidence="3 5" id="KW-1133">Transmembrane helix</keyword>
<evidence type="ECO:0000256" key="3">
    <source>
        <dbReference type="ARBA" id="ARBA00022989"/>
    </source>
</evidence>
<evidence type="ECO:0000313" key="7">
    <source>
        <dbReference type="Proteomes" id="UP001597041"/>
    </source>
</evidence>
<reference evidence="7" key="1">
    <citation type="journal article" date="2019" name="Int. J. Syst. Evol. Microbiol.">
        <title>The Global Catalogue of Microorganisms (GCM) 10K type strain sequencing project: providing services to taxonomists for standard genome sequencing and annotation.</title>
        <authorList>
            <consortium name="The Broad Institute Genomics Platform"/>
            <consortium name="The Broad Institute Genome Sequencing Center for Infectious Disease"/>
            <person name="Wu L."/>
            <person name="Ma J."/>
        </authorList>
    </citation>
    <scope>NUCLEOTIDE SEQUENCE [LARGE SCALE GENOMIC DNA]</scope>
    <source>
        <strain evidence="7">CCUG 56608</strain>
    </source>
</reference>
<evidence type="ECO:0000313" key="6">
    <source>
        <dbReference type="EMBL" id="MFD1066507.1"/>
    </source>
</evidence>
<evidence type="ECO:0000256" key="4">
    <source>
        <dbReference type="ARBA" id="ARBA00023136"/>
    </source>
</evidence>
<dbReference type="Proteomes" id="UP001597041">
    <property type="component" value="Unassembled WGS sequence"/>
</dbReference>
<dbReference type="PANTHER" id="PTHR37306">
    <property type="entry name" value="COLICIN V PRODUCTION PROTEIN"/>
    <property type="match status" value="1"/>
</dbReference>
<sequence length="162" mass="17823">MILTLVISLILIGGFLIGLRQGLVLQFVNLTGFIISLAVAYLFFNDIAPHLSWIPSPGADSTFEPIFYQTIAFLLLLIGTQILWNVLGSTLNLLANLPLINIVNRWLGGAFGFVKVYLILFLFLNLVSFVPIVSLQDSVSESALAQTMLQDTPVLSEKVEEI</sequence>